<evidence type="ECO:0000256" key="1">
    <source>
        <dbReference type="ARBA" id="ARBA00023015"/>
    </source>
</evidence>
<reference evidence="5 6" key="1">
    <citation type="submission" date="2017-11" db="EMBL/GenBank/DDBJ databases">
        <title>Genome sequence of Pantoea cypripedii NE1.</title>
        <authorList>
            <person name="Nascimento F.X."/>
        </authorList>
    </citation>
    <scope>NUCLEOTIDE SEQUENCE [LARGE SCALE GENOMIC DNA]</scope>
    <source>
        <strain evidence="5 6">NE1</strain>
        <plasmid evidence="6">pne1b</plasmid>
    </source>
</reference>
<protein>
    <submittedName>
        <fullName evidence="5">GntR family transcriptional regulator</fullName>
    </submittedName>
</protein>
<dbReference type="GO" id="GO:0003700">
    <property type="term" value="F:DNA-binding transcription factor activity"/>
    <property type="evidence" value="ECO:0007669"/>
    <property type="project" value="InterPro"/>
</dbReference>
<keyword evidence="1" id="KW-0805">Transcription regulation</keyword>
<dbReference type="PROSITE" id="PS50949">
    <property type="entry name" value="HTH_GNTR"/>
    <property type="match status" value="1"/>
</dbReference>
<evidence type="ECO:0000256" key="3">
    <source>
        <dbReference type="ARBA" id="ARBA00023163"/>
    </source>
</evidence>
<sequence length="230" mass="25225">MADFERPKSLTALVTDHVRKLIVHGDIPLGAAISERTVAAELNVSKTPVREALAQLSIEGLVTIKPQSGVRVFTLSAREVREICAFRQVLETAALTLAMQQDAKGLAEALDAVVKQMDLAQSDADFRRYLELDNDFHQCFFDFCGNTYLTNSYVRYAAKIAALRTHLAAKPQHTSLSYQEHGDIVAAIRKDAGAEVQAILERHLGRTRETYEIGIEDIAAADAAPLTTSS</sequence>
<dbReference type="InterPro" id="IPR036388">
    <property type="entry name" value="WH-like_DNA-bd_sf"/>
</dbReference>
<dbReference type="InterPro" id="IPR000524">
    <property type="entry name" value="Tscrpt_reg_HTH_GntR"/>
</dbReference>
<dbReference type="Pfam" id="PF07729">
    <property type="entry name" value="FCD"/>
    <property type="match status" value="1"/>
</dbReference>
<name>A0A6B9GH97_PANCY</name>
<evidence type="ECO:0000259" key="4">
    <source>
        <dbReference type="PROSITE" id="PS50949"/>
    </source>
</evidence>
<dbReference type="GO" id="GO:0003677">
    <property type="term" value="F:DNA binding"/>
    <property type="evidence" value="ECO:0007669"/>
    <property type="project" value="UniProtKB-KW"/>
</dbReference>
<gene>
    <name evidence="5" type="ORF">CUN67_29345</name>
</gene>
<dbReference type="SMART" id="SM00895">
    <property type="entry name" value="FCD"/>
    <property type="match status" value="1"/>
</dbReference>
<dbReference type="CDD" id="cd07377">
    <property type="entry name" value="WHTH_GntR"/>
    <property type="match status" value="1"/>
</dbReference>
<evidence type="ECO:0000313" key="5">
    <source>
        <dbReference type="EMBL" id="QGY33035.1"/>
    </source>
</evidence>
<dbReference type="InterPro" id="IPR008920">
    <property type="entry name" value="TF_FadR/GntR_C"/>
</dbReference>
<dbReference type="AlphaFoldDB" id="A0A6B9GH97"/>
<dbReference type="InterPro" id="IPR036390">
    <property type="entry name" value="WH_DNA-bd_sf"/>
</dbReference>
<evidence type="ECO:0000313" key="6">
    <source>
        <dbReference type="Proteomes" id="UP000502005"/>
    </source>
</evidence>
<dbReference type="InterPro" id="IPR011711">
    <property type="entry name" value="GntR_C"/>
</dbReference>
<feature type="domain" description="HTH gntR-type" evidence="4">
    <location>
        <begin position="8"/>
        <end position="75"/>
    </location>
</feature>
<dbReference type="SUPFAM" id="SSF48008">
    <property type="entry name" value="GntR ligand-binding domain-like"/>
    <property type="match status" value="1"/>
</dbReference>
<proteinExistence type="predicted"/>
<accession>A0A6B9GH97</accession>
<dbReference type="PANTHER" id="PTHR43537:SF50">
    <property type="entry name" value="TRANSCRIPTIONAL REGULATORY PROTEIN"/>
    <property type="match status" value="1"/>
</dbReference>
<geneLocation type="plasmid" evidence="6">
    <name>pne1b</name>
</geneLocation>
<dbReference type="RefSeq" id="WP_208719084.1">
    <property type="nucleotide sequence ID" value="NZ_CP024770.1"/>
</dbReference>
<dbReference type="EMBL" id="CP024770">
    <property type="protein sequence ID" value="QGY33035.1"/>
    <property type="molecule type" value="Genomic_DNA"/>
</dbReference>
<dbReference type="Gene3D" id="1.20.120.530">
    <property type="entry name" value="GntR ligand-binding domain-like"/>
    <property type="match status" value="1"/>
</dbReference>
<evidence type="ECO:0000256" key="2">
    <source>
        <dbReference type="ARBA" id="ARBA00023125"/>
    </source>
</evidence>
<dbReference type="Proteomes" id="UP000502005">
    <property type="component" value="Plasmid pNE1B"/>
</dbReference>
<keyword evidence="5" id="KW-0614">Plasmid</keyword>
<dbReference type="PANTHER" id="PTHR43537">
    <property type="entry name" value="TRANSCRIPTIONAL REGULATOR, GNTR FAMILY"/>
    <property type="match status" value="1"/>
</dbReference>
<dbReference type="Gene3D" id="1.10.10.10">
    <property type="entry name" value="Winged helix-like DNA-binding domain superfamily/Winged helix DNA-binding domain"/>
    <property type="match status" value="1"/>
</dbReference>
<keyword evidence="3" id="KW-0804">Transcription</keyword>
<dbReference type="Pfam" id="PF00392">
    <property type="entry name" value="GntR"/>
    <property type="match status" value="1"/>
</dbReference>
<dbReference type="SUPFAM" id="SSF46785">
    <property type="entry name" value="Winged helix' DNA-binding domain"/>
    <property type="match status" value="1"/>
</dbReference>
<keyword evidence="2" id="KW-0238">DNA-binding</keyword>
<dbReference type="PRINTS" id="PR00035">
    <property type="entry name" value="HTHGNTR"/>
</dbReference>
<organism evidence="5 6">
    <name type="scientific">Pantoea cypripedii</name>
    <name type="common">Pectobacterium cypripedii</name>
    <name type="synonym">Erwinia cypripedii</name>
    <dbReference type="NCBI Taxonomy" id="55209"/>
    <lineage>
        <taxon>Bacteria</taxon>
        <taxon>Pseudomonadati</taxon>
        <taxon>Pseudomonadota</taxon>
        <taxon>Gammaproteobacteria</taxon>
        <taxon>Enterobacterales</taxon>
        <taxon>Erwiniaceae</taxon>
        <taxon>Pantoea</taxon>
    </lineage>
</organism>
<dbReference type="SMART" id="SM00345">
    <property type="entry name" value="HTH_GNTR"/>
    <property type="match status" value="1"/>
</dbReference>